<dbReference type="InterPro" id="IPR036291">
    <property type="entry name" value="NAD(P)-bd_dom_sf"/>
</dbReference>
<name>A0A8K0TFJ6_9PEZI</name>
<comment type="caution">
    <text evidence="4">The sequence shown here is derived from an EMBL/GenBank/DDBJ whole genome shotgun (WGS) entry which is preliminary data.</text>
</comment>
<dbReference type="Proteomes" id="UP000813385">
    <property type="component" value="Unassembled WGS sequence"/>
</dbReference>
<dbReference type="Pfam" id="PF00107">
    <property type="entry name" value="ADH_zinc_N"/>
    <property type="match status" value="1"/>
</dbReference>
<dbReference type="InterPro" id="IPR011032">
    <property type="entry name" value="GroES-like_sf"/>
</dbReference>
<reference evidence="4" key="1">
    <citation type="journal article" date="2021" name="Nat. Commun.">
        <title>Genetic determinants of endophytism in the Arabidopsis root mycobiome.</title>
        <authorList>
            <person name="Mesny F."/>
            <person name="Miyauchi S."/>
            <person name="Thiergart T."/>
            <person name="Pickel B."/>
            <person name="Atanasova L."/>
            <person name="Karlsson M."/>
            <person name="Huettel B."/>
            <person name="Barry K.W."/>
            <person name="Haridas S."/>
            <person name="Chen C."/>
            <person name="Bauer D."/>
            <person name="Andreopoulos W."/>
            <person name="Pangilinan J."/>
            <person name="LaButti K."/>
            <person name="Riley R."/>
            <person name="Lipzen A."/>
            <person name="Clum A."/>
            <person name="Drula E."/>
            <person name="Henrissat B."/>
            <person name="Kohler A."/>
            <person name="Grigoriev I.V."/>
            <person name="Martin F.M."/>
            <person name="Hacquard S."/>
        </authorList>
    </citation>
    <scope>NUCLEOTIDE SEQUENCE</scope>
    <source>
        <strain evidence="4">MPI-CAGE-AT-0016</strain>
    </source>
</reference>
<comment type="similarity">
    <text evidence="1">Belongs to the zinc-containing alcohol dehydrogenase family.</text>
</comment>
<dbReference type="Gene3D" id="3.90.180.10">
    <property type="entry name" value="Medium-chain alcohol dehydrogenases, catalytic domain"/>
    <property type="match status" value="1"/>
</dbReference>
<evidence type="ECO:0000256" key="2">
    <source>
        <dbReference type="ARBA" id="ARBA00023002"/>
    </source>
</evidence>
<proteinExistence type="inferred from homology"/>
<dbReference type="CDD" id="cd08249">
    <property type="entry name" value="enoyl_reductase_like"/>
    <property type="match status" value="1"/>
</dbReference>
<evidence type="ECO:0000313" key="5">
    <source>
        <dbReference type="Proteomes" id="UP000813385"/>
    </source>
</evidence>
<evidence type="ECO:0000256" key="1">
    <source>
        <dbReference type="ARBA" id="ARBA00008072"/>
    </source>
</evidence>
<dbReference type="GO" id="GO:0016651">
    <property type="term" value="F:oxidoreductase activity, acting on NAD(P)H"/>
    <property type="evidence" value="ECO:0007669"/>
    <property type="project" value="InterPro"/>
</dbReference>
<keyword evidence="5" id="KW-1185">Reference proteome</keyword>
<evidence type="ECO:0000313" key="4">
    <source>
        <dbReference type="EMBL" id="KAH7359266.1"/>
    </source>
</evidence>
<dbReference type="Gene3D" id="3.40.50.720">
    <property type="entry name" value="NAD(P)-binding Rossmann-like Domain"/>
    <property type="match status" value="1"/>
</dbReference>
<dbReference type="OrthoDB" id="48317at2759"/>
<sequence>MDSIRAIVNISPGKAEIRNVPRPELPVDRVLVRPTAWAINPDDVYRLGLDGEESSAGTIVGLDYAGVVVEVGSDVTKEFMTGDRIAGFVPGQNLFVVKGDAQIKVPENLSDTDAATQGVAISTIGLALYRHLKLPLPGEHRNKPFTVFINGGSTAMGTEAVQFVKLSGGNLITTASPANKEYIRSYGADHVLDYKSPSLEQDVRTLAGGDLEYIFDTWPDDASARLSAKLLSRDGGARYVALIPGAEKPVKALNPAVEAMSMLAHSTQGEPYVYEGQYFGVVPSDYAHHREFVVLAEKLFAEGKIRAPRIFLNRGGNGLEGILHGLKELESGDVRGGKLVYTV</sequence>
<dbReference type="SUPFAM" id="SSF51735">
    <property type="entry name" value="NAD(P)-binding Rossmann-fold domains"/>
    <property type="match status" value="1"/>
</dbReference>
<evidence type="ECO:0000259" key="3">
    <source>
        <dbReference type="SMART" id="SM00829"/>
    </source>
</evidence>
<dbReference type="InterPro" id="IPR020843">
    <property type="entry name" value="ER"/>
</dbReference>
<dbReference type="InterPro" id="IPR013149">
    <property type="entry name" value="ADH-like_C"/>
</dbReference>
<dbReference type="InterPro" id="IPR013154">
    <property type="entry name" value="ADH-like_N"/>
</dbReference>
<keyword evidence="2" id="KW-0560">Oxidoreductase</keyword>
<dbReference type="AlphaFoldDB" id="A0A8K0TFJ6"/>
<dbReference type="EMBL" id="JAGPXD010000004">
    <property type="protein sequence ID" value="KAH7359266.1"/>
    <property type="molecule type" value="Genomic_DNA"/>
</dbReference>
<protein>
    <submittedName>
        <fullName evidence="4">Chaperonin 10-like protein</fullName>
    </submittedName>
</protein>
<dbReference type="PANTHER" id="PTHR45348:SF3">
    <property type="entry name" value="ENOYL REDUCTASE (ER) DOMAIN-CONTAINING PROTEIN"/>
    <property type="match status" value="1"/>
</dbReference>
<dbReference type="Pfam" id="PF08240">
    <property type="entry name" value="ADH_N"/>
    <property type="match status" value="1"/>
</dbReference>
<dbReference type="InterPro" id="IPR047122">
    <property type="entry name" value="Trans-enoyl_RdTase-like"/>
</dbReference>
<organism evidence="4 5">
    <name type="scientific">Plectosphaerella cucumerina</name>
    <dbReference type="NCBI Taxonomy" id="40658"/>
    <lineage>
        <taxon>Eukaryota</taxon>
        <taxon>Fungi</taxon>
        <taxon>Dikarya</taxon>
        <taxon>Ascomycota</taxon>
        <taxon>Pezizomycotina</taxon>
        <taxon>Sordariomycetes</taxon>
        <taxon>Hypocreomycetidae</taxon>
        <taxon>Glomerellales</taxon>
        <taxon>Plectosphaerellaceae</taxon>
        <taxon>Plectosphaerella</taxon>
    </lineage>
</organism>
<dbReference type="SUPFAM" id="SSF50129">
    <property type="entry name" value="GroES-like"/>
    <property type="match status" value="1"/>
</dbReference>
<feature type="domain" description="Enoyl reductase (ER)" evidence="3">
    <location>
        <begin position="13"/>
        <end position="341"/>
    </location>
</feature>
<gene>
    <name evidence="4" type="ORF">B0T11DRAFT_355917</name>
</gene>
<dbReference type="SMART" id="SM00829">
    <property type="entry name" value="PKS_ER"/>
    <property type="match status" value="1"/>
</dbReference>
<accession>A0A8K0TFJ6</accession>
<dbReference type="PANTHER" id="PTHR45348">
    <property type="entry name" value="HYPOTHETICAL OXIDOREDUCTASE (EUROFUNG)"/>
    <property type="match status" value="1"/>
</dbReference>